<proteinExistence type="predicted"/>
<dbReference type="OrthoDB" id="525039at2"/>
<dbReference type="SUPFAM" id="SSF63817">
    <property type="entry name" value="Sortase"/>
    <property type="match status" value="1"/>
</dbReference>
<evidence type="ECO:0000256" key="2">
    <source>
        <dbReference type="SAM" id="MobiDB-lite"/>
    </source>
</evidence>
<dbReference type="GO" id="GO:0016787">
    <property type="term" value="F:hydrolase activity"/>
    <property type="evidence" value="ECO:0007669"/>
    <property type="project" value="UniProtKB-KW"/>
</dbReference>
<dbReference type="InterPro" id="IPR023365">
    <property type="entry name" value="Sortase_dom-sf"/>
</dbReference>
<name>A0A291GJM2_9MICO</name>
<dbReference type="AlphaFoldDB" id="A0A291GJM2"/>
<dbReference type="Proteomes" id="UP000218165">
    <property type="component" value="Chromosome"/>
</dbReference>
<feature type="compositionally biased region" description="Acidic residues" evidence="2">
    <location>
        <begin position="70"/>
        <end position="82"/>
    </location>
</feature>
<keyword evidence="1" id="KW-0378">Hydrolase</keyword>
<gene>
    <name evidence="3" type="ORF">CFK38_02700</name>
</gene>
<organism evidence="3 4">
    <name type="scientific">Brachybacterium vulturis</name>
    <dbReference type="NCBI Taxonomy" id="2017484"/>
    <lineage>
        <taxon>Bacteria</taxon>
        <taxon>Bacillati</taxon>
        <taxon>Actinomycetota</taxon>
        <taxon>Actinomycetes</taxon>
        <taxon>Micrococcales</taxon>
        <taxon>Dermabacteraceae</taxon>
        <taxon>Brachybacterium</taxon>
    </lineage>
</organism>
<feature type="compositionally biased region" description="Low complexity" evidence="2">
    <location>
        <begin position="83"/>
        <end position="101"/>
    </location>
</feature>
<evidence type="ECO:0000313" key="3">
    <source>
        <dbReference type="EMBL" id="ATG50549.1"/>
    </source>
</evidence>
<dbReference type="Gene3D" id="2.40.260.10">
    <property type="entry name" value="Sortase"/>
    <property type="match status" value="1"/>
</dbReference>
<dbReference type="InterPro" id="IPR042001">
    <property type="entry name" value="Sortase_F"/>
</dbReference>
<dbReference type="EMBL" id="CP023563">
    <property type="protein sequence ID" value="ATG50549.1"/>
    <property type="molecule type" value="Genomic_DNA"/>
</dbReference>
<dbReference type="RefSeq" id="WP_096801689.1">
    <property type="nucleotide sequence ID" value="NZ_CP023563.1"/>
</dbReference>
<dbReference type="KEGG" id="brz:CFK38_02700"/>
<dbReference type="InterPro" id="IPR005754">
    <property type="entry name" value="Sortase"/>
</dbReference>
<evidence type="ECO:0000256" key="1">
    <source>
        <dbReference type="ARBA" id="ARBA00022801"/>
    </source>
</evidence>
<dbReference type="CDD" id="cd05829">
    <property type="entry name" value="Sortase_F"/>
    <property type="match status" value="1"/>
</dbReference>
<feature type="region of interest" description="Disordered" evidence="2">
    <location>
        <begin position="39"/>
        <end position="118"/>
    </location>
</feature>
<dbReference type="NCBIfam" id="NF033748">
    <property type="entry name" value="class_F_sortase"/>
    <property type="match status" value="1"/>
</dbReference>
<evidence type="ECO:0000313" key="4">
    <source>
        <dbReference type="Proteomes" id="UP000218165"/>
    </source>
</evidence>
<keyword evidence="4" id="KW-1185">Reference proteome</keyword>
<sequence length="263" mass="26927">MNPQGASRQDGGRRTAAVVLAVLGLLGAALVVFALTSQVGAPPEPPLRTNDPLADSGAVEPSDGGGAEPAGEESAEPSDEGSAEPSAVPSTAAAEPSQQPATAPPETPVAAPLPASEPTGLRIDAIGVDEQVFPIGLGQDGQLLAPRGERADLAAWFEGSPTPGETGPAVIEGHVTWGGVPSVFFELGALEPGDRIEVDRQDGSVATFEVYDAARYPKDEFPTVAVYGRTAGPELRLITCSGDLDEDEHHLDNTVISARLIEG</sequence>
<protein>
    <submittedName>
        <fullName evidence="3">Class F sortase</fullName>
    </submittedName>
</protein>
<accession>A0A291GJM2</accession>
<dbReference type="Pfam" id="PF04203">
    <property type="entry name" value="Sortase"/>
    <property type="match status" value="1"/>
</dbReference>
<reference evidence="4" key="1">
    <citation type="submission" date="2017-09" db="EMBL/GenBank/DDBJ databases">
        <title>Brachybacterium sp. VM2412.</title>
        <authorList>
            <person name="Tak E.J."/>
            <person name="Bae J.-W."/>
        </authorList>
    </citation>
    <scope>NUCLEOTIDE SEQUENCE [LARGE SCALE GENOMIC DNA]</scope>
    <source>
        <strain evidence="4">VM2412</strain>
    </source>
</reference>